<evidence type="ECO:0000256" key="14">
    <source>
        <dbReference type="PIRSR" id="PIRSR036893-52"/>
    </source>
</evidence>
<dbReference type="InterPro" id="IPR047202">
    <property type="entry name" value="Lipocalin_Blc-like_dom"/>
</dbReference>
<evidence type="ECO:0000313" key="17">
    <source>
        <dbReference type="Proteomes" id="UP000236731"/>
    </source>
</evidence>
<dbReference type="CDD" id="cd19438">
    <property type="entry name" value="lipocalin_Blc-like"/>
    <property type="match status" value="1"/>
</dbReference>
<sequence length="188" mass="21489">MFFKKHQAMKCSKYLKIALGSALLLSPFIFAACKSVKVPPGVKVVENFDIKSYSGKWYEIARFDFKHEKDMDQVTAEYTLNEDGSVNVLNKGFDTVKQEWKESEGKAKFVGDTNRGALKVSFFGPFYSGYNVVAMDPAYENVLVFGESTDYIWFLSRNKTMPDAVKNKFMKMAKDAGYDLNRLVWTKQ</sequence>
<accession>A0A1H5UCS5</accession>
<feature type="chain" id="PRO_5013433396" description="Outer membrane lipoprotein Blc" evidence="13">
    <location>
        <begin position="32"/>
        <end position="188"/>
    </location>
</feature>
<dbReference type="FunFam" id="2.40.128.20:FF:000002">
    <property type="entry name" value="Outer membrane lipoprotein Blc"/>
    <property type="match status" value="1"/>
</dbReference>
<dbReference type="InterPro" id="IPR012674">
    <property type="entry name" value="Calycin"/>
</dbReference>
<keyword evidence="7" id="KW-0472">Membrane</keyword>
<dbReference type="PROSITE" id="PS51257">
    <property type="entry name" value="PROKAR_LIPOPROTEIN"/>
    <property type="match status" value="1"/>
</dbReference>
<dbReference type="PANTHER" id="PTHR10612">
    <property type="entry name" value="APOLIPOPROTEIN D"/>
    <property type="match status" value="1"/>
</dbReference>
<evidence type="ECO:0000256" key="12">
    <source>
        <dbReference type="ARBA" id="ARBA00071217"/>
    </source>
</evidence>
<organism evidence="16 17">
    <name type="scientific">Sphingobacterium lactis</name>
    <dbReference type="NCBI Taxonomy" id="797291"/>
    <lineage>
        <taxon>Bacteria</taxon>
        <taxon>Pseudomonadati</taxon>
        <taxon>Bacteroidota</taxon>
        <taxon>Sphingobacteriia</taxon>
        <taxon>Sphingobacteriales</taxon>
        <taxon>Sphingobacteriaceae</taxon>
        <taxon>Sphingobacterium</taxon>
    </lineage>
</organism>
<evidence type="ECO:0000256" key="2">
    <source>
        <dbReference type="ARBA" id="ARBA00004635"/>
    </source>
</evidence>
<reference evidence="17" key="1">
    <citation type="submission" date="2016-10" db="EMBL/GenBank/DDBJ databases">
        <authorList>
            <person name="Varghese N."/>
            <person name="Submissions S."/>
        </authorList>
    </citation>
    <scope>NUCLEOTIDE SEQUENCE [LARGE SCALE GENOMIC DNA]</scope>
    <source>
        <strain evidence="17">DSM 22361</strain>
    </source>
</reference>
<evidence type="ECO:0000256" key="13">
    <source>
        <dbReference type="PIRNR" id="PIRNR036893"/>
    </source>
</evidence>
<evidence type="ECO:0000256" key="11">
    <source>
        <dbReference type="ARBA" id="ARBA00057024"/>
    </source>
</evidence>
<dbReference type="PRINTS" id="PR01171">
    <property type="entry name" value="BCTLIPOCALIN"/>
</dbReference>
<dbReference type="EMBL" id="FNUT01000002">
    <property type="protein sequence ID" value="SEF72935.1"/>
    <property type="molecule type" value="Genomic_DNA"/>
</dbReference>
<keyword evidence="10 14" id="KW-0449">Lipoprotein</keyword>
<dbReference type="GO" id="GO:0008289">
    <property type="term" value="F:lipid binding"/>
    <property type="evidence" value="ECO:0007669"/>
    <property type="project" value="UniProtKB-KW"/>
</dbReference>
<comment type="subunit">
    <text evidence="4">Homodimer.</text>
</comment>
<evidence type="ECO:0000256" key="8">
    <source>
        <dbReference type="ARBA" id="ARBA00023139"/>
    </source>
</evidence>
<dbReference type="GO" id="GO:0009279">
    <property type="term" value="C:cell outer membrane"/>
    <property type="evidence" value="ECO:0007669"/>
    <property type="project" value="UniProtKB-SubCell"/>
</dbReference>
<evidence type="ECO:0000256" key="4">
    <source>
        <dbReference type="ARBA" id="ARBA00011738"/>
    </source>
</evidence>
<evidence type="ECO:0000256" key="6">
    <source>
        <dbReference type="ARBA" id="ARBA00023121"/>
    </source>
</evidence>
<evidence type="ECO:0000256" key="10">
    <source>
        <dbReference type="ARBA" id="ARBA00023288"/>
    </source>
</evidence>
<dbReference type="PANTHER" id="PTHR10612:SF34">
    <property type="entry name" value="APOLIPOPROTEIN D"/>
    <property type="match status" value="1"/>
</dbReference>
<keyword evidence="6" id="KW-0446">Lipid-binding</keyword>
<keyword evidence="9" id="KW-0998">Cell outer membrane</keyword>
<evidence type="ECO:0000256" key="9">
    <source>
        <dbReference type="ARBA" id="ARBA00023237"/>
    </source>
</evidence>
<proteinExistence type="inferred from homology"/>
<dbReference type="AlphaFoldDB" id="A0A1H5UCS5"/>
<feature type="signal peptide" evidence="13">
    <location>
        <begin position="1"/>
        <end position="31"/>
    </location>
</feature>
<keyword evidence="17" id="KW-1185">Reference proteome</keyword>
<gene>
    <name evidence="16" type="ORF">SAMN05421877_102254</name>
</gene>
<dbReference type="Pfam" id="PF08212">
    <property type="entry name" value="Lipocalin_2"/>
    <property type="match status" value="1"/>
</dbReference>
<feature type="lipid moiety-binding region" description="N-palmitoyl cysteine" evidence="14">
    <location>
        <position position="33"/>
    </location>
</feature>
<evidence type="ECO:0000313" key="16">
    <source>
        <dbReference type="EMBL" id="SEF72935.1"/>
    </source>
</evidence>
<evidence type="ECO:0000256" key="1">
    <source>
        <dbReference type="ARBA" id="ARBA00004442"/>
    </source>
</evidence>
<feature type="domain" description="Lipocalin/cytosolic fatty-acid binding" evidence="15">
    <location>
        <begin position="48"/>
        <end position="188"/>
    </location>
</feature>
<dbReference type="InterPro" id="IPR000566">
    <property type="entry name" value="Lipocln_cytosolic_FA-bd_dom"/>
</dbReference>
<feature type="lipid moiety-binding region" description="S-diacylglycerol cysteine" evidence="14">
    <location>
        <position position="33"/>
    </location>
</feature>
<protein>
    <recommendedName>
        <fullName evidence="12">Outer membrane lipoprotein Blc</fullName>
    </recommendedName>
</protein>
<comment type="function">
    <text evidence="11">Involved in the storage or transport of lipids necessary for membrane maintenance under stressful conditions. Displays a binding preference for lysophospholipids.</text>
</comment>
<keyword evidence="8 14" id="KW-0564">Palmitate</keyword>
<evidence type="ECO:0000256" key="5">
    <source>
        <dbReference type="ARBA" id="ARBA00022729"/>
    </source>
</evidence>
<dbReference type="PIRSF" id="PIRSF036893">
    <property type="entry name" value="Lipocalin_ApoD"/>
    <property type="match status" value="1"/>
</dbReference>
<evidence type="ECO:0000259" key="15">
    <source>
        <dbReference type="Pfam" id="PF08212"/>
    </source>
</evidence>
<comment type="subcellular location">
    <subcellularLocation>
        <location evidence="1">Cell outer membrane</location>
    </subcellularLocation>
    <subcellularLocation>
        <location evidence="2">Membrane</location>
        <topology evidence="2">Lipid-anchor</topology>
    </subcellularLocation>
</comment>
<comment type="similarity">
    <text evidence="3 13">Belongs to the calycin superfamily. Lipocalin family.</text>
</comment>
<evidence type="ECO:0000256" key="7">
    <source>
        <dbReference type="ARBA" id="ARBA00023136"/>
    </source>
</evidence>
<evidence type="ECO:0000256" key="3">
    <source>
        <dbReference type="ARBA" id="ARBA00006889"/>
    </source>
</evidence>
<dbReference type="GO" id="GO:0006950">
    <property type="term" value="P:response to stress"/>
    <property type="evidence" value="ECO:0007669"/>
    <property type="project" value="UniProtKB-ARBA"/>
</dbReference>
<dbReference type="Proteomes" id="UP000236731">
    <property type="component" value="Unassembled WGS sequence"/>
</dbReference>
<keyword evidence="5 13" id="KW-0732">Signal</keyword>
<dbReference type="SUPFAM" id="SSF50814">
    <property type="entry name" value="Lipocalins"/>
    <property type="match status" value="1"/>
</dbReference>
<dbReference type="Gene3D" id="2.40.128.20">
    <property type="match status" value="1"/>
</dbReference>
<dbReference type="InterPro" id="IPR002446">
    <property type="entry name" value="Lipocalin_bac"/>
</dbReference>
<name>A0A1H5UCS5_9SPHI</name>
<dbReference type="InterPro" id="IPR022271">
    <property type="entry name" value="Lipocalin_ApoD"/>
</dbReference>